<gene>
    <name evidence="2" type="ORF">Pmani_037359</name>
</gene>
<dbReference type="Proteomes" id="UP001292094">
    <property type="component" value="Unassembled WGS sequence"/>
</dbReference>
<comment type="caution">
    <text evidence="2">The sequence shown here is derived from an EMBL/GenBank/DDBJ whole genome shotgun (WGS) entry which is preliminary data.</text>
</comment>
<evidence type="ECO:0000313" key="3">
    <source>
        <dbReference type="Proteomes" id="UP001292094"/>
    </source>
</evidence>
<name>A0AAE1NHU0_9EUCA</name>
<evidence type="ECO:0000256" key="1">
    <source>
        <dbReference type="SAM" id="MobiDB-lite"/>
    </source>
</evidence>
<proteinExistence type="predicted"/>
<reference evidence="2" key="1">
    <citation type="submission" date="2023-11" db="EMBL/GenBank/DDBJ databases">
        <title>Genome assemblies of two species of porcelain crab, Petrolisthes cinctipes and Petrolisthes manimaculis (Anomura: Porcellanidae).</title>
        <authorList>
            <person name="Angst P."/>
        </authorList>
    </citation>
    <scope>NUCLEOTIDE SEQUENCE</scope>
    <source>
        <strain evidence="2">PB745_02</strain>
        <tissue evidence="2">Gill</tissue>
    </source>
</reference>
<organism evidence="2 3">
    <name type="scientific">Petrolisthes manimaculis</name>
    <dbReference type="NCBI Taxonomy" id="1843537"/>
    <lineage>
        <taxon>Eukaryota</taxon>
        <taxon>Metazoa</taxon>
        <taxon>Ecdysozoa</taxon>
        <taxon>Arthropoda</taxon>
        <taxon>Crustacea</taxon>
        <taxon>Multicrustacea</taxon>
        <taxon>Malacostraca</taxon>
        <taxon>Eumalacostraca</taxon>
        <taxon>Eucarida</taxon>
        <taxon>Decapoda</taxon>
        <taxon>Pleocyemata</taxon>
        <taxon>Anomura</taxon>
        <taxon>Galatheoidea</taxon>
        <taxon>Porcellanidae</taxon>
        <taxon>Petrolisthes</taxon>
    </lineage>
</organism>
<evidence type="ECO:0000313" key="2">
    <source>
        <dbReference type="EMBL" id="KAK4289691.1"/>
    </source>
</evidence>
<feature type="region of interest" description="Disordered" evidence="1">
    <location>
        <begin position="1"/>
        <end position="35"/>
    </location>
</feature>
<protein>
    <submittedName>
        <fullName evidence="2">Uncharacterized protein</fullName>
    </submittedName>
</protein>
<dbReference type="AlphaFoldDB" id="A0AAE1NHU0"/>
<accession>A0AAE1NHU0</accession>
<sequence>MAPRQQLGERGRQNEVTSGRPPTRKTESHQPPTTTLPFTSIAYRVEAPVCSSIVVCCCKQAIGSEEDRVGMLSASVRARDSWAVSDGPGKIQEVEEQGVRVKRVSYQNCVGTVGL</sequence>
<dbReference type="EMBL" id="JAWZYT010005758">
    <property type="protein sequence ID" value="KAK4289691.1"/>
    <property type="molecule type" value="Genomic_DNA"/>
</dbReference>
<keyword evidence="3" id="KW-1185">Reference proteome</keyword>